<evidence type="ECO:0000259" key="1">
    <source>
        <dbReference type="Pfam" id="PF01814"/>
    </source>
</evidence>
<dbReference type="EMBL" id="STGU01000002">
    <property type="protein sequence ID" value="THV38024.1"/>
    <property type="molecule type" value="Genomic_DNA"/>
</dbReference>
<dbReference type="Gene3D" id="1.20.120.520">
    <property type="entry name" value="nmb1532 protein domain like"/>
    <property type="match status" value="1"/>
</dbReference>
<dbReference type="InterPro" id="IPR012312">
    <property type="entry name" value="Hemerythrin-like"/>
</dbReference>
<dbReference type="CDD" id="cd12109">
    <property type="entry name" value="Hr_FBXL5"/>
    <property type="match status" value="1"/>
</dbReference>
<dbReference type="AlphaFoldDB" id="A0A4S8QC29"/>
<evidence type="ECO:0000313" key="2">
    <source>
        <dbReference type="EMBL" id="THV38024.1"/>
    </source>
</evidence>
<proteinExistence type="predicted"/>
<sequence>MTHQHHSITAVPDLNDRYDLYGAVHKGLRKAGCDLLVRLGATDFDDAAETEEVLGLLRTYLMLAAAHVGHEDDHIHSALAARGVATDTVDHQHDDHREAFEDLEKLARGVETSWPMHRRANGRRLYLAFAAYLAEDLGHMHEEETVTAPALWRQFTDEELLAIELRIVSSLSPEKNMAFMRIMIPAMNPQERAAMLGAMQKGAPPEVFDAVIEFAVRPALNARAFGDLAGRLQIAA</sequence>
<dbReference type="GO" id="GO:0006879">
    <property type="term" value="P:intracellular iron ion homeostasis"/>
    <property type="evidence" value="ECO:0007669"/>
    <property type="project" value="InterPro"/>
</dbReference>
<dbReference type="Pfam" id="PF01814">
    <property type="entry name" value="Hemerythrin"/>
    <property type="match status" value="1"/>
</dbReference>
<accession>A0A4S8QC29</accession>
<gene>
    <name evidence="2" type="ORF">FAA86_04260</name>
</gene>
<protein>
    <recommendedName>
        <fullName evidence="1">Hemerythrin-like domain-containing protein</fullName>
    </recommendedName>
</protein>
<feature type="domain" description="Hemerythrin-like" evidence="1">
    <location>
        <begin position="24"/>
        <end position="151"/>
    </location>
</feature>
<reference evidence="2 3" key="1">
    <citation type="submission" date="2019-04" db="EMBL/GenBank/DDBJ databases">
        <title>genome sequence of strain W3.</title>
        <authorList>
            <person name="Gao J."/>
            <person name="Sun J."/>
        </authorList>
    </citation>
    <scope>NUCLEOTIDE SEQUENCE [LARGE SCALE GENOMIC DNA]</scope>
    <source>
        <strain evidence="2 3">W3</strain>
    </source>
</reference>
<organism evidence="2 3">
    <name type="scientific">Rhizobium rosettiformans W3</name>
    <dbReference type="NCBI Taxonomy" id="538378"/>
    <lineage>
        <taxon>Bacteria</taxon>
        <taxon>Pseudomonadati</taxon>
        <taxon>Pseudomonadota</taxon>
        <taxon>Alphaproteobacteria</taxon>
        <taxon>Hyphomicrobiales</taxon>
        <taxon>Rhizobiaceae</taxon>
        <taxon>Rhizobium/Agrobacterium group</taxon>
        <taxon>Rhizobium</taxon>
    </lineage>
</organism>
<comment type="caution">
    <text evidence="2">The sequence shown here is derived from an EMBL/GenBank/DDBJ whole genome shotgun (WGS) entry which is preliminary data.</text>
</comment>
<dbReference type="InterPro" id="IPR045808">
    <property type="entry name" value="Hr_FBXL5"/>
</dbReference>
<name>A0A4S8QC29_9HYPH</name>
<evidence type="ECO:0000313" key="3">
    <source>
        <dbReference type="Proteomes" id="UP000307378"/>
    </source>
</evidence>
<dbReference type="Proteomes" id="UP000307378">
    <property type="component" value="Unassembled WGS sequence"/>
</dbReference>
<dbReference type="RefSeq" id="WP_136538519.1">
    <property type="nucleotide sequence ID" value="NZ_STGU01000002.1"/>
</dbReference>